<feature type="binding site" evidence="13">
    <location>
        <position position="115"/>
    </location>
    <ligand>
        <name>substrate</name>
    </ligand>
</feature>
<dbReference type="EMBL" id="CP043404">
    <property type="protein sequence ID" value="QEK63628.1"/>
    <property type="molecule type" value="Genomic_DNA"/>
</dbReference>
<evidence type="ECO:0000256" key="11">
    <source>
        <dbReference type="ARBA" id="ARBA00032305"/>
    </source>
</evidence>
<comment type="cofactor">
    <cofactor evidence="2">
        <name>a divalent metal cation</name>
        <dbReference type="ChEBI" id="CHEBI:60240"/>
    </cofactor>
</comment>
<dbReference type="PANTHER" id="PTHR33254">
    <property type="entry name" value="4-HYDROXY-4-METHYL-2-OXOGLUTARATE ALDOLASE 3-RELATED"/>
    <property type="match status" value="1"/>
</dbReference>
<dbReference type="EC" id="4.1.1.112" evidence="6"/>
<dbReference type="EC" id="4.1.3.17" evidence="5"/>
<evidence type="ECO:0000256" key="3">
    <source>
        <dbReference type="ARBA" id="ARBA00008621"/>
    </source>
</evidence>
<evidence type="ECO:0000256" key="1">
    <source>
        <dbReference type="ARBA" id="ARBA00001342"/>
    </source>
</evidence>
<comment type="catalytic activity">
    <reaction evidence="12">
        <text>oxaloacetate + H(+) = pyruvate + CO2</text>
        <dbReference type="Rhea" id="RHEA:15641"/>
        <dbReference type="ChEBI" id="CHEBI:15361"/>
        <dbReference type="ChEBI" id="CHEBI:15378"/>
        <dbReference type="ChEBI" id="CHEBI:16452"/>
        <dbReference type="ChEBI" id="CHEBI:16526"/>
        <dbReference type="EC" id="4.1.1.112"/>
    </reaction>
</comment>
<evidence type="ECO:0000313" key="15">
    <source>
        <dbReference type="Proteomes" id="UP000325032"/>
    </source>
</evidence>
<evidence type="ECO:0000256" key="2">
    <source>
        <dbReference type="ARBA" id="ARBA00001968"/>
    </source>
</evidence>
<gene>
    <name evidence="14" type="primary">proA_2</name>
    <name evidence="14" type="ORF">FX981_01869</name>
</gene>
<dbReference type="SUPFAM" id="SSF89562">
    <property type="entry name" value="RraA-like"/>
    <property type="match status" value="1"/>
</dbReference>
<keyword evidence="14" id="KW-0456">Lyase</keyword>
<comment type="similarity">
    <text evidence="3">Belongs to the class II aldolase/RraA-like family.</text>
</comment>
<proteinExistence type="inferred from homology"/>
<feature type="binding site" evidence="13">
    <location>
        <position position="116"/>
    </location>
    <ligand>
        <name>Mg(2+)</name>
        <dbReference type="ChEBI" id="CHEBI:18420"/>
    </ligand>
</feature>
<protein>
    <recommendedName>
        <fullName evidence="7">Putative 4-hydroxy-4-methyl-2-oxoglutarate aldolase</fullName>
        <ecNumber evidence="6">4.1.1.112</ecNumber>
        <ecNumber evidence="5">4.1.3.17</ecNumber>
    </recommendedName>
    <alternativeName>
        <fullName evidence="11">Oxaloacetate decarboxylase</fullName>
    </alternativeName>
    <alternativeName>
        <fullName evidence="9">Regulator of ribonuclease activity homolog</fullName>
    </alternativeName>
    <alternativeName>
        <fullName evidence="10">RraA-like protein</fullName>
    </alternativeName>
</protein>
<accession>A0A5C0WHB1</accession>
<dbReference type="Proteomes" id="UP000325032">
    <property type="component" value="Chromosome"/>
</dbReference>
<dbReference type="CDD" id="cd16841">
    <property type="entry name" value="RraA_family"/>
    <property type="match status" value="1"/>
</dbReference>
<dbReference type="InterPro" id="IPR005493">
    <property type="entry name" value="RraA/RraA-like"/>
</dbReference>
<dbReference type="GO" id="GO:0008948">
    <property type="term" value="F:oxaloacetate decarboxylase activity"/>
    <property type="evidence" value="ECO:0007669"/>
    <property type="project" value="UniProtKB-EC"/>
</dbReference>
<evidence type="ECO:0000256" key="7">
    <source>
        <dbReference type="ARBA" id="ARBA00016549"/>
    </source>
</evidence>
<evidence type="ECO:0000256" key="9">
    <source>
        <dbReference type="ARBA" id="ARBA00029596"/>
    </source>
</evidence>
<dbReference type="InterPro" id="IPR036704">
    <property type="entry name" value="RraA/RraA-like_sf"/>
</dbReference>
<evidence type="ECO:0000256" key="12">
    <source>
        <dbReference type="ARBA" id="ARBA00047973"/>
    </source>
</evidence>
<keyword evidence="13" id="KW-0479">Metal-binding</keyword>
<dbReference type="AlphaFoldDB" id="A0A5C0WHB1"/>
<comment type="function">
    <text evidence="8">Catalyzes the aldol cleavage of 4-hydroxy-4-methyl-2-oxoglutarate (HMG) into 2 molecules of pyruvate. Also contains a secondary oxaloacetate (OAA) decarboxylase activity due to the common pyruvate enolate transition state formed following C-C bond cleavage in the retro-aldol and decarboxylation reactions.</text>
</comment>
<evidence type="ECO:0000256" key="8">
    <source>
        <dbReference type="ARBA" id="ARBA00025046"/>
    </source>
</evidence>
<sequence>METMSTVQFVSNDLIDRAKKLNSTLLADVMGSTGAMDHQIKPVARGMNIVGTAFTVSLRPGDNLFLHQAIYSAKEGDVLIVDGKDHKGHAYLGELMAGVAKAVGIEGIVIDGLVRDKLALEELAFPIYSKGFMPNGPFKDGPGELNQIISCGGVKVAPGDLVIADDDGVVIVPKEKAEHLLTLAEEKQAYENQRLKTIQQYVDEGKQDISLLAPAWLEGRMKKYQG</sequence>
<dbReference type="GO" id="GO:0046872">
    <property type="term" value="F:metal ion binding"/>
    <property type="evidence" value="ECO:0007669"/>
    <property type="project" value="UniProtKB-KW"/>
</dbReference>
<feature type="binding site" evidence="13">
    <location>
        <begin position="93"/>
        <end position="96"/>
    </location>
    <ligand>
        <name>substrate</name>
    </ligand>
</feature>
<keyword evidence="13" id="KW-0460">Magnesium</keyword>
<dbReference type="GO" id="GO:0047443">
    <property type="term" value="F:4-hydroxy-4-methyl-2-oxoglutarate aldolase activity"/>
    <property type="evidence" value="ECO:0007669"/>
    <property type="project" value="UniProtKB-EC"/>
</dbReference>
<dbReference type="Pfam" id="PF03737">
    <property type="entry name" value="RraA-like"/>
    <property type="match status" value="1"/>
</dbReference>
<evidence type="ECO:0000313" key="14">
    <source>
        <dbReference type="EMBL" id="QEK63628.1"/>
    </source>
</evidence>
<evidence type="ECO:0000256" key="5">
    <source>
        <dbReference type="ARBA" id="ARBA00012213"/>
    </source>
</evidence>
<keyword evidence="15" id="KW-1185">Reference proteome</keyword>
<comment type="catalytic activity">
    <reaction evidence="1">
        <text>4-hydroxy-4-methyl-2-oxoglutarate = 2 pyruvate</text>
        <dbReference type="Rhea" id="RHEA:22748"/>
        <dbReference type="ChEBI" id="CHEBI:15361"/>
        <dbReference type="ChEBI" id="CHEBI:58276"/>
        <dbReference type="EC" id="4.1.3.17"/>
    </reaction>
</comment>
<name>A0A5C0WHB1_BACIA</name>
<organism evidence="14 15">
    <name type="scientific">Bacillus safensis</name>
    <dbReference type="NCBI Taxonomy" id="561879"/>
    <lineage>
        <taxon>Bacteria</taxon>
        <taxon>Bacillati</taxon>
        <taxon>Bacillota</taxon>
        <taxon>Bacilli</taxon>
        <taxon>Bacillales</taxon>
        <taxon>Bacillaceae</taxon>
        <taxon>Bacillus</taxon>
    </lineage>
</organism>
<reference evidence="14 15" key="1">
    <citation type="journal article" date="2018" name="Plant Biotechnol. Rep.">
        <title>Diversity and antifungal activity of endophytic bacteria associated with Panax ginseng seedlings.</title>
        <authorList>
            <person name="Park J.M."/>
            <person name="Hong C.E."/>
            <person name="Jo S.H."/>
        </authorList>
    </citation>
    <scope>NUCLEOTIDE SEQUENCE [LARGE SCALE GENOMIC DNA]</scope>
    <source>
        <strain evidence="14 15">PgKB20</strain>
    </source>
</reference>
<dbReference type="PANTHER" id="PTHR33254:SF4">
    <property type="entry name" value="4-HYDROXY-4-METHYL-2-OXOGLUTARATE ALDOLASE 3-RELATED"/>
    <property type="match status" value="1"/>
</dbReference>
<evidence type="ECO:0000256" key="4">
    <source>
        <dbReference type="ARBA" id="ARBA00011233"/>
    </source>
</evidence>
<dbReference type="Gene3D" id="3.50.30.40">
    <property type="entry name" value="Ribonuclease E inhibitor RraA/RraA-like"/>
    <property type="match status" value="1"/>
</dbReference>
<evidence type="ECO:0000256" key="6">
    <source>
        <dbReference type="ARBA" id="ARBA00012947"/>
    </source>
</evidence>
<evidence type="ECO:0000256" key="13">
    <source>
        <dbReference type="PIRSR" id="PIRSR605493-1"/>
    </source>
</evidence>
<comment type="cofactor">
    <cofactor evidence="13">
        <name>Mg(2+)</name>
        <dbReference type="ChEBI" id="CHEBI:18420"/>
    </cofactor>
</comment>
<comment type="subunit">
    <text evidence="4">Homotrimer.</text>
</comment>
<evidence type="ECO:0000256" key="10">
    <source>
        <dbReference type="ARBA" id="ARBA00030169"/>
    </source>
</evidence>